<dbReference type="GO" id="GO:0016020">
    <property type="term" value="C:membrane"/>
    <property type="evidence" value="ECO:0007669"/>
    <property type="project" value="InterPro"/>
</dbReference>
<protein>
    <submittedName>
        <fullName evidence="2">Uncharacterized protein</fullName>
    </submittedName>
</protein>
<dbReference type="InterPro" id="IPR002523">
    <property type="entry name" value="MgTranspt_CorA/ZnTranspt_ZntB"/>
</dbReference>
<evidence type="ECO:0000313" key="3">
    <source>
        <dbReference type="Proteomes" id="UP000663881"/>
    </source>
</evidence>
<dbReference type="SUPFAM" id="SSF143865">
    <property type="entry name" value="CorA soluble domain-like"/>
    <property type="match status" value="1"/>
</dbReference>
<dbReference type="AlphaFoldDB" id="A0A819GTL0"/>
<evidence type="ECO:0000313" key="2">
    <source>
        <dbReference type="EMBL" id="CAF3890237.1"/>
    </source>
</evidence>
<name>A0A819GTL0_9BILA</name>
<evidence type="ECO:0000256" key="1">
    <source>
        <dbReference type="SAM" id="Phobius"/>
    </source>
</evidence>
<keyword evidence="1" id="KW-0812">Transmembrane</keyword>
<dbReference type="Gene3D" id="3.30.460.20">
    <property type="entry name" value="CorA soluble domain-like"/>
    <property type="match status" value="1"/>
</dbReference>
<proteinExistence type="predicted"/>
<dbReference type="Pfam" id="PF01544">
    <property type="entry name" value="CorA"/>
    <property type="match status" value="1"/>
</dbReference>
<organism evidence="2 3">
    <name type="scientific">Adineta steineri</name>
    <dbReference type="NCBI Taxonomy" id="433720"/>
    <lineage>
        <taxon>Eukaryota</taxon>
        <taxon>Metazoa</taxon>
        <taxon>Spiralia</taxon>
        <taxon>Gnathifera</taxon>
        <taxon>Rotifera</taxon>
        <taxon>Eurotatoria</taxon>
        <taxon>Bdelloidea</taxon>
        <taxon>Adinetida</taxon>
        <taxon>Adinetidae</taxon>
        <taxon>Adineta</taxon>
    </lineage>
</organism>
<reference evidence="2" key="1">
    <citation type="submission" date="2021-02" db="EMBL/GenBank/DDBJ databases">
        <authorList>
            <person name="Nowell W R."/>
        </authorList>
    </citation>
    <scope>NUCLEOTIDE SEQUENCE</scope>
</reference>
<accession>A0A819GTL0</accession>
<dbReference type="GO" id="GO:0046873">
    <property type="term" value="F:metal ion transmembrane transporter activity"/>
    <property type="evidence" value="ECO:0007669"/>
    <property type="project" value="InterPro"/>
</dbReference>
<sequence length="293" mass="34180">MRFYYGDGYPPQEPLKQVLLMIGVFMGFALYVVVSISVIFGCRWLVKHRFGCRWLVKRCFGQNRNSTVVGEPYLRSIPLSPRNKHKKRQLLKAFMKKCVPCLWSNCARTEETSSEESIPLTINGNGPDNCQLAPLQYFSYDEDPHFELGFETVGNIKLQLEQDSKKIKWIVINGNYDKQIIDDLGEYFKIHSLIQTDIITAKQRTKLHLLNEDGALFLICQVMHGDPEPDELFIDNISFYLKENLLITFEEKRTTLFDKVKKRIREEKAFDTSQIRISYYYGSQSYSHDLQTC</sequence>
<dbReference type="EMBL" id="CAJOAY010001820">
    <property type="protein sequence ID" value="CAF3890237.1"/>
    <property type="molecule type" value="Genomic_DNA"/>
</dbReference>
<keyword evidence="1" id="KW-0472">Membrane</keyword>
<dbReference type="Proteomes" id="UP000663881">
    <property type="component" value="Unassembled WGS sequence"/>
</dbReference>
<dbReference type="InterPro" id="IPR045861">
    <property type="entry name" value="CorA_cytoplasmic_dom"/>
</dbReference>
<feature type="transmembrane region" description="Helical" evidence="1">
    <location>
        <begin position="20"/>
        <end position="46"/>
    </location>
</feature>
<keyword evidence="1" id="KW-1133">Transmembrane helix</keyword>
<gene>
    <name evidence="2" type="ORF">OKA104_LOCUS23616</name>
</gene>
<comment type="caution">
    <text evidence="2">The sequence shown here is derived from an EMBL/GenBank/DDBJ whole genome shotgun (WGS) entry which is preliminary data.</text>
</comment>